<feature type="transmembrane region" description="Helical" evidence="3">
    <location>
        <begin position="6"/>
        <end position="27"/>
    </location>
</feature>
<protein>
    <submittedName>
        <fullName evidence="4">TIGR03545 family protein</fullName>
    </submittedName>
</protein>
<keyword evidence="3" id="KW-0472">Membrane</keyword>
<name>A0A918KIB0_9GAMM</name>
<gene>
    <name evidence="4" type="ORF">GCM10007392_35890</name>
</gene>
<dbReference type="InterPro" id="IPR019934">
    <property type="entry name" value="CHP03545"/>
</dbReference>
<evidence type="ECO:0000256" key="2">
    <source>
        <dbReference type="SAM" id="MobiDB-lite"/>
    </source>
</evidence>
<accession>A0A918KIB0</accession>
<keyword evidence="3" id="KW-0812">Transmembrane</keyword>
<evidence type="ECO:0000313" key="4">
    <source>
        <dbReference type="EMBL" id="GGX64857.1"/>
    </source>
</evidence>
<feature type="compositionally biased region" description="Basic and acidic residues" evidence="2">
    <location>
        <begin position="111"/>
        <end position="127"/>
    </location>
</feature>
<keyword evidence="3" id="KW-1133">Transmembrane helix</keyword>
<comment type="caution">
    <text evidence="4">The sequence shown here is derived from an EMBL/GenBank/DDBJ whole genome shotgun (WGS) entry which is preliminary data.</text>
</comment>
<dbReference type="EMBL" id="BMXR01000009">
    <property type="protein sequence ID" value="GGX64857.1"/>
    <property type="molecule type" value="Genomic_DNA"/>
</dbReference>
<feature type="region of interest" description="Disordered" evidence="2">
    <location>
        <begin position="111"/>
        <end position="141"/>
    </location>
</feature>
<evidence type="ECO:0000256" key="3">
    <source>
        <dbReference type="SAM" id="Phobius"/>
    </source>
</evidence>
<dbReference type="NCBIfam" id="TIGR03545">
    <property type="entry name" value="TIGR03545 family protein"/>
    <property type="match status" value="1"/>
</dbReference>
<proteinExistence type="predicted"/>
<keyword evidence="5" id="KW-1185">Reference proteome</keyword>
<feature type="compositionally biased region" description="Basic and acidic residues" evidence="2">
    <location>
        <begin position="592"/>
        <end position="605"/>
    </location>
</feature>
<dbReference type="AlphaFoldDB" id="A0A918KIB0"/>
<organism evidence="4 5">
    <name type="scientific">Saccharospirillum salsuginis</name>
    <dbReference type="NCBI Taxonomy" id="418750"/>
    <lineage>
        <taxon>Bacteria</taxon>
        <taxon>Pseudomonadati</taxon>
        <taxon>Pseudomonadota</taxon>
        <taxon>Gammaproteobacteria</taxon>
        <taxon>Oceanospirillales</taxon>
        <taxon>Saccharospirillaceae</taxon>
        <taxon>Saccharospirillum</taxon>
    </lineage>
</organism>
<sequence length="619" mass="68369">MKAFRWSGLIGFAVILALVLVIGLFFLDNWAKSGLEAGGTRVNGAEVNVGDVDLTLSPVGFNIRNVQITNVQRPERNLFEIEQARLDINLAQLFLGRVNIDQLVVDGMRADTEREQPGRVLERKTSEDDGPGLGDRARAGAAERVDAIRTELPDAGSAANDALTRTREAVEASETELAGALERARNAVDQLPNQASLDDYDRRIESLRNREVNSLEAVRQLQSDVEALQKEVAADQLSIAEARQAAGNAVDTGRQSLQRVSRAPAEDWVALRAAYPLNRASALKAGRLLLGDALFDRIDQYQNYYRQAAPWLRRLAPSSGDEDAGPERLDGRFVRFDHPNPAPDFLLDQARVGFEADGWPWTLTLADVTGQQRLTNEPVTLELTRGEGDNAALRVEGTLDRRQDEARDRFRISGRDLGLGPRQVTIAGTDLDWQPGQVDLGGDITVTGGELDGGLNLTFAGTDFQTQGSGRTVELLQRALADISDFELGIKLSGTVDSPGIEITSDLDNRLNDALAAVLRQEYDRWLAEARSALDAEVDRLREPLEAEQQRIVERRDEVQQRADEFQQEVVAKLEALKDDIASERQRLNRALEEQKQKAEDKAREEAEDAIEGLDLPSF</sequence>
<dbReference type="Proteomes" id="UP000626148">
    <property type="component" value="Unassembled WGS sequence"/>
</dbReference>
<dbReference type="RefSeq" id="WP_189611237.1">
    <property type="nucleotide sequence ID" value="NZ_BMXR01000009.1"/>
</dbReference>
<keyword evidence="1" id="KW-0175">Coiled coil</keyword>
<evidence type="ECO:0000256" key="1">
    <source>
        <dbReference type="SAM" id="Coils"/>
    </source>
</evidence>
<reference evidence="4" key="1">
    <citation type="journal article" date="2014" name="Int. J. Syst. Evol. Microbiol.">
        <title>Complete genome sequence of Corynebacterium casei LMG S-19264T (=DSM 44701T), isolated from a smear-ripened cheese.</title>
        <authorList>
            <consortium name="US DOE Joint Genome Institute (JGI-PGF)"/>
            <person name="Walter F."/>
            <person name="Albersmeier A."/>
            <person name="Kalinowski J."/>
            <person name="Ruckert C."/>
        </authorList>
    </citation>
    <scope>NUCLEOTIDE SEQUENCE</scope>
    <source>
        <strain evidence="4">KCTC 22169</strain>
    </source>
</reference>
<reference evidence="4" key="2">
    <citation type="submission" date="2020-09" db="EMBL/GenBank/DDBJ databases">
        <authorList>
            <person name="Sun Q."/>
            <person name="Kim S."/>
        </authorList>
    </citation>
    <scope>NUCLEOTIDE SEQUENCE</scope>
    <source>
        <strain evidence="4">KCTC 22169</strain>
    </source>
</reference>
<feature type="region of interest" description="Disordered" evidence="2">
    <location>
        <begin position="592"/>
        <end position="619"/>
    </location>
</feature>
<feature type="coiled-coil region" evidence="1">
    <location>
        <begin position="170"/>
        <end position="245"/>
    </location>
</feature>
<evidence type="ECO:0000313" key="5">
    <source>
        <dbReference type="Proteomes" id="UP000626148"/>
    </source>
</evidence>